<gene>
    <name evidence="7" type="ORF">EVEC_LOCUS742</name>
</gene>
<organism evidence="9">
    <name type="scientific">Enterobius vermicularis</name>
    <name type="common">Human pinworm</name>
    <dbReference type="NCBI Taxonomy" id="51028"/>
    <lineage>
        <taxon>Eukaryota</taxon>
        <taxon>Metazoa</taxon>
        <taxon>Ecdysozoa</taxon>
        <taxon>Nematoda</taxon>
        <taxon>Chromadorea</taxon>
        <taxon>Rhabditida</taxon>
        <taxon>Spirurina</taxon>
        <taxon>Oxyuridomorpha</taxon>
        <taxon>Oxyuroidea</taxon>
        <taxon>Oxyuridae</taxon>
        <taxon>Enterobius</taxon>
    </lineage>
</organism>
<dbReference type="OrthoDB" id="2016263at2759"/>
<name>A0A158Q947_ENTVE</name>
<dbReference type="GO" id="GO:0015631">
    <property type="term" value="F:tubulin binding"/>
    <property type="evidence" value="ECO:0007669"/>
    <property type="project" value="TreeGrafter"/>
</dbReference>
<proteinExistence type="inferred from homology"/>
<dbReference type="PANTHER" id="PTHR12241:SF145">
    <property type="entry name" value="TUBULIN POLYGLUTAMYLASE TTLL5"/>
    <property type="match status" value="1"/>
</dbReference>
<keyword evidence="3" id="KW-0547">Nucleotide-binding</keyword>
<dbReference type="AlphaFoldDB" id="A0A158Q947"/>
<accession>A0A158Q947</accession>
<dbReference type="GO" id="GO:0005524">
    <property type="term" value="F:ATP binding"/>
    <property type="evidence" value="ECO:0007669"/>
    <property type="project" value="UniProtKB-KW"/>
</dbReference>
<dbReference type="PROSITE" id="PS51221">
    <property type="entry name" value="TTL"/>
    <property type="match status" value="1"/>
</dbReference>
<dbReference type="Gene3D" id="3.30.470.20">
    <property type="entry name" value="ATP-grasp fold, B domain"/>
    <property type="match status" value="1"/>
</dbReference>
<protein>
    <recommendedName>
        <fullName evidence="5">Tubulin--tyrosine ligase-like protein 5</fullName>
    </recommendedName>
</protein>
<comment type="similarity">
    <text evidence="1">Belongs to the tubulin--tyrosine ligase family.</text>
</comment>
<evidence type="ECO:0000313" key="9">
    <source>
        <dbReference type="WBParaSite" id="EVEC_0000103401-mRNA-1"/>
    </source>
</evidence>
<keyword evidence="4" id="KW-0067">ATP-binding</keyword>
<dbReference type="InterPro" id="IPR004344">
    <property type="entry name" value="TTL/TTLL_fam"/>
</dbReference>
<evidence type="ECO:0000256" key="2">
    <source>
        <dbReference type="ARBA" id="ARBA00022598"/>
    </source>
</evidence>
<dbReference type="EMBL" id="UXUI01007134">
    <property type="protein sequence ID" value="VDD85599.1"/>
    <property type="molecule type" value="Genomic_DNA"/>
</dbReference>
<dbReference type="GO" id="GO:0019098">
    <property type="term" value="P:reproductive behavior"/>
    <property type="evidence" value="ECO:0007669"/>
    <property type="project" value="UniProtKB-ARBA"/>
</dbReference>
<evidence type="ECO:0000313" key="8">
    <source>
        <dbReference type="Proteomes" id="UP000274131"/>
    </source>
</evidence>
<keyword evidence="2" id="KW-0436">Ligase</keyword>
<comment type="catalytic activity">
    <reaction evidence="6">
        <text>L-glutamyl-[protein] + L-glutamate + ATP = gamma-L-glutamyl-L-glutamyl-[protein] + ADP + phosphate + H(+)</text>
        <dbReference type="Rhea" id="RHEA:60144"/>
        <dbReference type="Rhea" id="RHEA-COMP:10208"/>
        <dbReference type="Rhea" id="RHEA-COMP:15517"/>
        <dbReference type="ChEBI" id="CHEBI:15378"/>
        <dbReference type="ChEBI" id="CHEBI:29973"/>
        <dbReference type="ChEBI" id="CHEBI:29985"/>
        <dbReference type="ChEBI" id="CHEBI:30616"/>
        <dbReference type="ChEBI" id="CHEBI:43474"/>
        <dbReference type="ChEBI" id="CHEBI:143622"/>
        <dbReference type="ChEBI" id="CHEBI:456216"/>
    </reaction>
    <physiologicalReaction direction="left-to-right" evidence="6">
        <dbReference type="Rhea" id="RHEA:60145"/>
    </physiologicalReaction>
</comment>
<dbReference type="PANTHER" id="PTHR12241">
    <property type="entry name" value="TUBULIN POLYGLUTAMYLASE"/>
    <property type="match status" value="1"/>
</dbReference>
<dbReference type="WBParaSite" id="EVEC_0000103401-mRNA-1">
    <property type="protein sequence ID" value="EVEC_0000103401-mRNA-1"/>
    <property type="gene ID" value="EVEC_0000103401"/>
</dbReference>
<evidence type="ECO:0000256" key="4">
    <source>
        <dbReference type="ARBA" id="ARBA00022840"/>
    </source>
</evidence>
<evidence type="ECO:0000256" key="1">
    <source>
        <dbReference type="ARBA" id="ARBA00006820"/>
    </source>
</evidence>
<evidence type="ECO:0000256" key="5">
    <source>
        <dbReference type="ARBA" id="ARBA00041448"/>
    </source>
</evidence>
<dbReference type="GO" id="GO:0000226">
    <property type="term" value="P:microtubule cytoskeleton organization"/>
    <property type="evidence" value="ECO:0007669"/>
    <property type="project" value="TreeGrafter"/>
</dbReference>
<keyword evidence="8" id="KW-1185">Reference proteome</keyword>
<evidence type="ECO:0000256" key="3">
    <source>
        <dbReference type="ARBA" id="ARBA00022741"/>
    </source>
</evidence>
<dbReference type="GO" id="GO:0036064">
    <property type="term" value="C:ciliary basal body"/>
    <property type="evidence" value="ECO:0007669"/>
    <property type="project" value="TreeGrafter"/>
</dbReference>
<evidence type="ECO:0000313" key="7">
    <source>
        <dbReference type="EMBL" id="VDD85599.1"/>
    </source>
</evidence>
<dbReference type="STRING" id="51028.A0A158Q947"/>
<reference evidence="9" key="1">
    <citation type="submission" date="2016-04" db="UniProtKB">
        <authorList>
            <consortium name="WormBaseParasite"/>
        </authorList>
    </citation>
    <scope>IDENTIFICATION</scope>
</reference>
<reference evidence="7 8" key="2">
    <citation type="submission" date="2018-10" db="EMBL/GenBank/DDBJ databases">
        <authorList>
            <consortium name="Pathogen Informatics"/>
        </authorList>
    </citation>
    <scope>NUCLEOTIDE SEQUENCE [LARGE SCALE GENOMIC DNA]</scope>
</reference>
<sequence>MASLVAEYFPEQDATPNTDTSNSNEIDDCMERHYPEYVTFVPSALNYIGKNGLSLSNSDRYTKIGEQSRMRFKMIKTNQLLVKTILYSYGFEQCSERNPNVNLIWSASHLSPYTLRSLGPWQRVNHFPRSSELTRKDKLYENVARARRLFGNAFDFIPDFFVSPRELAAFTNSYNTGEVTKPFIVKPVASSCGHGIFIIRKPQEIPMISNLLVSEYISNPYLIDGHKFDLRIYVLVTSFHPLTVYIYKDGLARFASEKYSKEDSTFEEQYCHLTNYSLNKFSDHFIRNKCATDEDSGHKWTLGAALRRMKVDGVDTKLLMVRIESIVLKTLISVQGSITARCRNLLLHSKCCFELFGFDILIDSDLKPWLLEVNLSPSLVCDSPLDLQLKSALVCDTLTLAAIPLVHGRCPDNSLFQPFNCCCFTFDSEENLVSTLQFGRVLMSWDKGAMLSKRSFSYNANRPSQSYERKARFLLERFKIEEQRHGGFVCIFPRRNSWKLYSCFMEDVGLEKWDYRLNRDLFGSEAVDSVDKYPTLSSLSDDTRQLLAEAVSNVSAYERRLTVAGVKYAAKLPRVRPEARKRSLSFMKSEEDLHDITKNGITTSSADDLQSKPVDGINSFPSQNEVIDLGTVLKVSGSMNHC</sequence>
<dbReference type="GO" id="GO:0070740">
    <property type="term" value="F:tubulin-glutamic acid ligase activity"/>
    <property type="evidence" value="ECO:0007669"/>
    <property type="project" value="TreeGrafter"/>
</dbReference>
<dbReference type="Proteomes" id="UP000274131">
    <property type="component" value="Unassembled WGS sequence"/>
</dbReference>
<dbReference type="Pfam" id="PF03133">
    <property type="entry name" value="TTL"/>
    <property type="match status" value="1"/>
</dbReference>
<dbReference type="SUPFAM" id="SSF56059">
    <property type="entry name" value="Glutathione synthetase ATP-binding domain-like"/>
    <property type="match status" value="1"/>
</dbReference>
<evidence type="ECO:0000256" key="6">
    <source>
        <dbReference type="ARBA" id="ARBA00049274"/>
    </source>
</evidence>